<evidence type="ECO:0000259" key="3">
    <source>
        <dbReference type="SMART" id="SM00062"/>
    </source>
</evidence>
<dbReference type="Gene3D" id="3.40.190.10">
    <property type="entry name" value="Periplasmic binding protein-like II"/>
    <property type="match status" value="2"/>
</dbReference>
<dbReference type="SMART" id="SM00062">
    <property type="entry name" value="PBPb"/>
    <property type="match status" value="1"/>
</dbReference>
<accession>A0A1K0I828</accession>
<evidence type="ECO:0000313" key="4">
    <source>
        <dbReference type="EMBL" id="SCU73421.1"/>
    </source>
</evidence>
<organism evidence="4">
    <name type="scientific">Cupriavidus necator</name>
    <name type="common">Alcaligenes eutrophus</name>
    <name type="synonym">Ralstonia eutropha</name>
    <dbReference type="NCBI Taxonomy" id="106590"/>
    <lineage>
        <taxon>Bacteria</taxon>
        <taxon>Pseudomonadati</taxon>
        <taxon>Pseudomonadota</taxon>
        <taxon>Betaproteobacteria</taxon>
        <taxon>Burkholderiales</taxon>
        <taxon>Burkholderiaceae</taxon>
        <taxon>Cupriavidus</taxon>
    </lineage>
</organism>
<dbReference type="InterPro" id="IPR006311">
    <property type="entry name" value="TAT_signal"/>
</dbReference>
<protein>
    <submittedName>
        <fullName evidence="4">ABC transporter periplasmic protein</fullName>
    </submittedName>
</protein>
<dbReference type="PANTHER" id="PTHR35936:SF17">
    <property type="entry name" value="ARGININE-BINDING EXTRACELLULAR PROTEIN ARTP"/>
    <property type="match status" value="1"/>
</dbReference>
<dbReference type="PROSITE" id="PS51318">
    <property type="entry name" value="TAT"/>
    <property type="match status" value="1"/>
</dbReference>
<feature type="signal peptide" evidence="2">
    <location>
        <begin position="1"/>
        <end position="25"/>
    </location>
</feature>
<sequence length="266" mass="28536">MKFTRRLFLGLAALLLGVGATMAHAANALDTIKQRKKILVAVDIGGPPYGMIDEQARQVGSDVEAARLLAQDLGVTLQIVPVSGPNRVPFLLSRKADVVMASFSITEDRKKVIDFSEPYGVVPVVIGGPASAKVASFADLSGKTIAVTRGTTSDQELTRGSKGIPSVSIVRYEDDATTNTAVATGQQDYIAAPPSTILAVKKASPSRDIASKFAMKAYPYGIGVRKNEPELKAWLDGWVKTNLKNGKLDEIYKRYFGMSLPPEVLQ</sequence>
<dbReference type="AlphaFoldDB" id="A0A1K0I828"/>
<feature type="domain" description="Solute-binding protein family 3/N-terminal" evidence="3">
    <location>
        <begin position="37"/>
        <end position="259"/>
    </location>
</feature>
<dbReference type="EMBL" id="FMSH01000014">
    <property type="protein sequence ID" value="SCU73421.1"/>
    <property type="molecule type" value="Genomic_DNA"/>
</dbReference>
<dbReference type="PANTHER" id="PTHR35936">
    <property type="entry name" value="MEMBRANE-BOUND LYTIC MUREIN TRANSGLYCOSYLASE F"/>
    <property type="match status" value="1"/>
</dbReference>
<reference evidence="4" key="1">
    <citation type="submission" date="2016-09" db="EMBL/GenBank/DDBJ databases">
        <authorList>
            <person name="Capua I."/>
            <person name="De Benedictis P."/>
            <person name="Joannis T."/>
            <person name="Lombin L.H."/>
            <person name="Cattoli G."/>
        </authorList>
    </citation>
    <scope>NUCLEOTIDE SEQUENCE</scope>
    <source>
        <strain evidence="4">B9</strain>
    </source>
</reference>
<dbReference type="Pfam" id="PF00497">
    <property type="entry name" value="SBP_bac_3"/>
    <property type="match status" value="1"/>
</dbReference>
<name>A0A1K0I828_CUPNE</name>
<gene>
    <name evidence="4" type="ORF">CNECB9_1100012</name>
</gene>
<dbReference type="SUPFAM" id="SSF53850">
    <property type="entry name" value="Periplasmic binding protein-like II"/>
    <property type="match status" value="1"/>
</dbReference>
<proteinExistence type="predicted"/>
<evidence type="ECO:0000256" key="2">
    <source>
        <dbReference type="SAM" id="SignalP"/>
    </source>
</evidence>
<evidence type="ECO:0000256" key="1">
    <source>
        <dbReference type="ARBA" id="ARBA00022729"/>
    </source>
</evidence>
<feature type="chain" id="PRO_5009664797" evidence="2">
    <location>
        <begin position="26"/>
        <end position="266"/>
    </location>
</feature>
<dbReference type="InterPro" id="IPR001638">
    <property type="entry name" value="Solute-binding_3/MltF_N"/>
</dbReference>
<keyword evidence="1 2" id="KW-0732">Signal</keyword>
<dbReference type="RefSeq" id="WP_340519719.1">
    <property type="nucleotide sequence ID" value="NZ_FMSH01000014.1"/>
</dbReference>